<organism evidence="5 6">
    <name type="scientific">Dorcoceras hygrometricum</name>
    <dbReference type="NCBI Taxonomy" id="472368"/>
    <lineage>
        <taxon>Eukaryota</taxon>
        <taxon>Viridiplantae</taxon>
        <taxon>Streptophyta</taxon>
        <taxon>Embryophyta</taxon>
        <taxon>Tracheophyta</taxon>
        <taxon>Spermatophyta</taxon>
        <taxon>Magnoliopsida</taxon>
        <taxon>eudicotyledons</taxon>
        <taxon>Gunneridae</taxon>
        <taxon>Pentapetalae</taxon>
        <taxon>asterids</taxon>
        <taxon>lamiids</taxon>
        <taxon>Lamiales</taxon>
        <taxon>Gesneriaceae</taxon>
        <taxon>Didymocarpoideae</taxon>
        <taxon>Trichosporeae</taxon>
        <taxon>Loxocarpinae</taxon>
        <taxon>Dorcoceras</taxon>
    </lineage>
</organism>
<dbReference type="PANTHER" id="PTHR33138:SF27">
    <property type="entry name" value="WALL-ASSOCIATED RECEPTOR KINASE C-TERMINAL DOMAIN-CONTAINING PROTEIN"/>
    <property type="match status" value="1"/>
</dbReference>
<evidence type="ECO:0000256" key="2">
    <source>
        <dbReference type="ARBA" id="ARBA00022729"/>
    </source>
</evidence>
<protein>
    <recommendedName>
        <fullName evidence="4">Wall-associated receptor kinase galacturonan-binding domain-containing protein</fullName>
    </recommendedName>
</protein>
<proteinExistence type="predicted"/>
<evidence type="ECO:0000256" key="3">
    <source>
        <dbReference type="SAM" id="SignalP"/>
    </source>
</evidence>
<keyword evidence="2 3" id="KW-0732">Signal</keyword>
<dbReference type="Pfam" id="PF13947">
    <property type="entry name" value="GUB_WAK_bind"/>
    <property type="match status" value="1"/>
</dbReference>
<accession>A0A2Z7BJJ2</accession>
<dbReference type="InterPro" id="IPR025287">
    <property type="entry name" value="WAK_GUB"/>
</dbReference>
<dbReference type="Proteomes" id="UP000250235">
    <property type="component" value="Unassembled WGS sequence"/>
</dbReference>
<reference evidence="5 6" key="1">
    <citation type="journal article" date="2015" name="Proc. Natl. Acad. Sci. U.S.A.">
        <title>The resurrection genome of Boea hygrometrica: A blueprint for survival of dehydration.</title>
        <authorList>
            <person name="Xiao L."/>
            <person name="Yang G."/>
            <person name="Zhang L."/>
            <person name="Yang X."/>
            <person name="Zhao S."/>
            <person name="Ji Z."/>
            <person name="Zhou Q."/>
            <person name="Hu M."/>
            <person name="Wang Y."/>
            <person name="Chen M."/>
            <person name="Xu Y."/>
            <person name="Jin H."/>
            <person name="Xiao X."/>
            <person name="Hu G."/>
            <person name="Bao F."/>
            <person name="Hu Y."/>
            <person name="Wan P."/>
            <person name="Li L."/>
            <person name="Deng X."/>
            <person name="Kuang T."/>
            <person name="Xiang C."/>
            <person name="Zhu J.K."/>
            <person name="Oliver M.J."/>
            <person name="He Y."/>
        </authorList>
    </citation>
    <scope>NUCLEOTIDE SEQUENCE [LARGE SCALE GENOMIC DNA]</scope>
    <source>
        <strain evidence="6">cv. XS01</strain>
    </source>
</reference>
<evidence type="ECO:0000259" key="4">
    <source>
        <dbReference type="Pfam" id="PF13947"/>
    </source>
</evidence>
<dbReference type="GO" id="GO:0030247">
    <property type="term" value="F:polysaccharide binding"/>
    <property type="evidence" value="ECO:0007669"/>
    <property type="project" value="InterPro"/>
</dbReference>
<sequence length="185" mass="21139">MHNNLFIHLSLFIFCVIILSKRSSGADYRYEACFPVLCGGVNISFPFYIQGRQETYCGYPGFALNCSLGFRPVLELPENEYVIQGISYTNRTLRVIDSAVLSSKSGSCFPGIRNSTLFTRPQFNYVDETRLRLFGDCRETLTDLSRYKIDCGNWDLALYDDDRDGNSIRLALGDQRCFRGWEEGI</sequence>
<gene>
    <name evidence="5" type="ORF">F511_23218</name>
</gene>
<dbReference type="OrthoDB" id="1697053at2759"/>
<evidence type="ECO:0000313" key="6">
    <source>
        <dbReference type="Proteomes" id="UP000250235"/>
    </source>
</evidence>
<evidence type="ECO:0000313" key="5">
    <source>
        <dbReference type="EMBL" id="KZV34583.1"/>
    </source>
</evidence>
<feature type="signal peptide" evidence="3">
    <location>
        <begin position="1"/>
        <end position="25"/>
    </location>
</feature>
<dbReference type="AlphaFoldDB" id="A0A2Z7BJJ2"/>
<feature type="chain" id="PRO_5016377235" description="Wall-associated receptor kinase galacturonan-binding domain-containing protein" evidence="3">
    <location>
        <begin position="26"/>
        <end position="185"/>
    </location>
</feature>
<evidence type="ECO:0000256" key="1">
    <source>
        <dbReference type="ARBA" id="ARBA00004167"/>
    </source>
</evidence>
<dbReference type="PANTHER" id="PTHR33138">
    <property type="entry name" value="OS01G0690200 PROTEIN"/>
    <property type="match status" value="1"/>
</dbReference>
<name>A0A2Z7BJJ2_9LAMI</name>
<comment type="subcellular location">
    <subcellularLocation>
        <location evidence="1">Membrane</location>
        <topology evidence="1">Single-pass membrane protein</topology>
    </subcellularLocation>
</comment>
<dbReference type="EMBL" id="KV005033">
    <property type="protein sequence ID" value="KZV34583.1"/>
    <property type="molecule type" value="Genomic_DNA"/>
</dbReference>
<feature type="domain" description="Wall-associated receptor kinase galacturonan-binding" evidence="4">
    <location>
        <begin position="37"/>
        <end position="97"/>
    </location>
</feature>
<keyword evidence="6" id="KW-1185">Reference proteome</keyword>
<dbReference type="GO" id="GO:0016020">
    <property type="term" value="C:membrane"/>
    <property type="evidence" value="ECO:0007669"/>
    <property type="project" value="UniProtKB-SubCell"/>
</dbReference>